<proteinExistence type="predicted"/>
<dbReference type="InterPro" id="IPR001584">
    <property type="entry name" value="Integrase_cat-core"/>
</dbReference>
<dbReference type="InterPro" id="IPR036397">
    <property type="entry name" value="RNaseH_sf"/>
</dbReference>
<dbReference type="GO" id="GO:0015074">
    <property type="term" value="P:DNA integration"/>
    <property type="evidence" value="ECO:0007669"/>
    <property type="project" value="InterPro"/>
</dbReference>
<sequence>MTIRLHKYDIEVKYEKVSNMFLADTLSRASIPGDEKSGPEFETINMMKYLPISDERLKEIQRETKSDESLQVLTMVIRQGWPEQKEDLPNVVAPYFNIRDEMSIQDDLMFRGERVVIPQAMRSKMLGKVHNSHLGVNGCLNRGRVPLLACDFFELDHLKNISSVHVIRKIKSHFARHGIPEQVITDNGPQFVAHDFQIFTKGWDFEHVTCSPYHSQVNGKAESVVKEAKKILRKSKKAKSDAFLAVLDHRNTPSASLKISPAQRLLNRRARTLLPTTVKLLQPQLIDSDTTVEKLAERKRQQAKYYHRGHYDTDLYYLYI</sequence>
<name>A0A7D9I5A9_PARCT</name>
<dbReference type="AlphaFoldDB" id="A0A7D9I5A9"/>
<dbReference type="Gene3D" id="3.30.420.10">
    <property type="entry name" value="Ribonuclease H-like superfamily/Ribonuclease H"/>
    <property type="match status" value="1"/>
</dbReference>
<gene>
    <name evidence="1" type="ORF">PACLA_8A048395</name>
</gene>
<dbReference type="PANTHER" id="PTHR37984">
    <property type="entry name" value="PROTEIN CBG26694"/>
    <property type="match status" value="1"/>
</dbReference>
<dbReference type="FunFam" id="3.30.420.10:FF:000063">
    <property type="entry name" value="Retrovirus-related Pol polyprotein from transposon 297-like Protein"/>
    <property type="match status" value="1"/>
</dbReference>
<comment type="caution">
    <text evidence="1">The sequence shown here is derived from an EMBL/GenBank/DDBJ whole genome shotgun (WGS) entry which is preliminary data.</text>
</comment>
<dbReference type="EMBL" id="CACRXK020003259">
    <property type="protein sequence ID" value="CAB3998068.1"/>
    <property type="molecule type" value="Genomic_DNA"/>
</dbReference>
<dbReference type="InterPro" id="IPR012337">
    <property type="entry name" value="RNaseH-like_sf"/>
</dbReference>
<dbReference type="GO" id="GO:0003676">
    <property type="term" value="F:nucleic acid binding"/>
    <property type="evidence" value="ECO:0007669"/>
    <property type="project" value="InterPro"/>
</dbReference>
<evidence type="ECO:0000313" key="2">
    <source>
        <dbReference type="Proteomes" id="UP001152795"/>
    </source>
</evidence>
<accession>A0A7D9I5A9</accession>
<dbReference type="Proteomes" id="UP001152795">
    <property type="component" value="Unassembled WGS sequence"/>
</dbReference>
<dbReference type="SUPFAM" id="SSF53098">
    <property type="entry name" value="Ribonuclease H-like"/>
    <property type="match status" value="1"/>
</dbReference>
<dbReference type="PROSITE" id="PS50994">
    <property type="entry name" value="INTEGRASE"/>
    <property type="match status" value="1"/>
</dbReference>
<dbReference type="PANTHER" id="PTHR37984:SF8">
    <property type="entry name" value="CCHC-TYPE DOMAIN-CONTAINING PROTEIN"/>
    <property type="match status" value="1"/>
</dbReference>
<keyword evidence="2" id="KW-1185">Reference proteome</keyword>
<evidence type="ECO:0000313" key="1">
    <source>
        <dbReference type="EMBL" id="CAB3998068.1"/>
    </source>
</evidence>
<dbReference type="InterPro" id="IPR050951">
    <property type="entry name" value="Retrovirus_Pol_polyprotein"/>
</dbReference>
<organism evidence="1 2">
    <name type="scientific">Paramuricea clavata</name>
    <name type="common">Red gorgonian</name>
    <name type="synonym">Violescent sea-whip</name>
    <dbReference type="NCBI Taxonomy" id="317549"/>
    <lineage>
        <taxon>Eukaryota</taxon>
        <taxon>Metazoa</taxon>
        <taxon>Cnidaria</taxon>
        <taxon>Anthozoa</taxon>
        <taxon>Octocorallia</taxon>
        <taxon>Malacalcyonacea</taxon>
        <taxon>Plexauridae</taxon>
        <taxon>Paramuricea</taxon>
    </lineage>
</organism>
<protein>
    <submittedName>
        <fullName evidence="1">Transposon Ty3-G Gag-Pol poly</fullName>
    </submittedName>
</protein>
<reference evidence="1" key="1">
    <citation type="submission" date="2020-04" db="EMBL/GenBank/DDBJ databases">
        <authorList>
            <person name="Alioto T."/>
            <person name="Alioto T."/>
            <person name="Gomez Garrido J."/>
        </authorList>
    </citation>
    <scope>NUCLEOTIDE SEQUENCE</scope>
    <source>
        <strain evidence="1">A484AB</strain>
    </source>
</reference>
<dbReference type="OrthoDB" id="5987990at2759"/>